<feature type="domain" description="Metallo-beta-lactamase" evidence="1">
    <location>
        <begin position="33"/>
        <end position="220"/>
    </location>
</feature>
<dbReference type="InterPro" id="IPR001279">
    <property type="entry name" value="Metallo-B-lactamas"/>
</dbReference>
<dbReference type="InterPro" id="IPR050855">
    <property type="entry name" value="NDM-1-like"/>
</dbReference>
<evidence type="ECO:0000313" key="3">
    <source>
        <dbReference type="Proteomes" id="UP001165269"/>
    </source>
</evidence>
<name>A0ABS9Y1K4_9ACTN</name>
<dbReference type="SUPFAM" id="SSF56281">
    <property type="entry name" value="Metallo-hydrolase/oxidoreductase"/>
    <property type="match status" value="1"/>
</dbReference>
<evidence type="ECO:0000313" key="2">
    <source>
        <dbReference type="EMBL" id="MCI3270566.1"/>
    </source>
</evidence>
<organism evidence="2 3">
    <name type="scientific">Streptomyces cylindrosporus</name>
    <dbReference type="NCBI Taxonomy" id="2927583"/>
    <lineage>
        <taxon>Bacteria</taxon>
        <taxon>Bacillati</taxon>
        <taxon>Actinomycetota</taxon>
        <taxon>Actinomycetes</taxon>
        <taxon>Kitasatosporales</taxon>
        <taxon>Streptomycetaceae</taxon>
        <taxon>Streptomyces</taxon>
    </lineage>
</organism>
<protein>
    <submittedName>
        <fullName evidence="2">MBL fold metallo-hydrolase</fullName>
    </submittedName>
</protein>
<dbReference type="Proteomes" id="UP001165269">
    <property type="component" value="Unassembled WGS sequence"/>
</dbReference>
<sequence>MSLDFDVFVVDAKPIPSAVPGFEEAVGPATWPPSTSTLISDDDGAVLVDCLITVEEGRKLAAWVKSHDRELGYVYITHPHADHFLGLPEILAAFPRARPVALAESVPAMREQISPGYMQVWGGFFPSQLTDRPVPPEQLAGTTIPIGGSSSATVIPVGTTDTGHSSVVHVPELSLVVSGDVVYNRTHMWLAGSTPDSRADWARALDAGAALDADTLIAGHRDPRATDDDARRQIEESRRYLTDFEAALERSATPRELIDRLTAARPEWANPYTLWVAAHDLLGAKP</sequence>
<reference evidence="2" key="1">
    <citation type="submission" date="2022-03" db="EMBL/GenBank/DDBJ databases">
        <title>Streptomyces 7R015 and 7R016 isolated from Barleria lupulina in Thailand.</title>
        <authorList>
            <person name="Kanchanasin P."/>
            <person name="Phongsopitanun W."/>
            <person name="Tanasupawat S."/>
        </authorList>
    </citation>
    <scope>NUCLEOTIDE SEQUENCE</scope>
    <source>
        <strain evidence="2">7R015</strain>
    </source>
</reference>
<dbReference type="EMBL" id="JALDAY010000002">
    <property type="protein sequence ID" value="MCI3270566.1"/>
    <property type="molecule type" value="Genomic_DNA"/>
</dbReference>
<dbReference type="PANTHER" id="PTHR42951:SF14">
    <property type="entry name" value="METALLO-BETA-LACTAMASE SUPERFAMILY PROTEIN"/>
    <property type="match status" value="1"/>
</dbReference>
<comment type="caution">
    <text evidence="2">The sequence shown here is derived from an EMBL/GenBank/DDBJ whole genome shotgun (WGS) entry which is preliminary data.</text>
</comment>
<evidence type="ECO:0000259" key="1">
    <source>
        <dbReference type="SMART" id="SM00849"/>
    </source>
</evidence>
<dbReference type="SMART" id="SM00849">
    <property type="entry name" value="Lactamase_B"/>
    <property type="match status" value="1"/>
</dbReference>
<dbReference type="Gene3D" id="3.60.15.10">
    <property type="entry name" value="Ribonuclease Z/Hydroxyacylglutathione hydrolase-like"/>
    <property type="match status" value="1"/>
</dbReference>
<dbReference type="RefSeq" id="WP_242761782.1">
    <property type="nucleotide sequence ID" value="NZ_JALDAY010000002.1"/>
</dbReference>
<proteinExistence type="predicted"/>
<accession>A0ABS9Y1K4</accession>
<dbReference type="InterPro" id="IPR036866">
    <property type="entry name" value="RibonucZ/Hydroxyglut_hydro"/>
</dbReference>
<dbReference type="Pfam" id="PF00753">
    <property type="entry name" value="Lactamase_B"/>
    <property type="match status" value="1"/>
</dbReference>
<dbReference type="PANTHER" id="PTHR42951">
    <property type="entry name" value="METALLO-BETA-LACTAMASE DOMAIN-CONTAINING"/>
    <property type="match status" value="1"/>
</dbReference>
<keyword evidence="3" id="KW-1185">Reference proteome</keyword>
<gene>
    <name evidence="2" type="ORF">MQP27_05485</name>
</gene>